<dbReference type="Pfam" id="PF01619">
    <property type="entry name" value="Pro_dh"/>
    <property type="match status" value="1"/>
</dbReference>
<dbReference type="InterPro" id="IPR004838">
    <property type="entry name" value="NHTrfase_class1_PyrdxlP-BS"/>
</dbReference>
<comment type="cofactor">
    <cofactor evidence="1">
        <name>pyridoxal 5'-phosphate</name>
        <dbReference type="ChEBI" id="CHEBI:597326"/>
    </cofactor>
</comment>
<dbReference type="CDD" id="cd00609">
    <property type="entry name" value="AAT_like"/>
    <property type="match status" value="1"/>
</dbReference>
<dbReference type="PRINTS" id="PR00799">
    <property type="entry name" value="TRANSAMINASE"/>
</dbReference>
<dbReference type="Gene3D" id="3.20.20.220">
    <property type="match status" value="1"/>
</dbReference>
<evidence type="ECO:0000256" key="6">
    <source>
        <dbReference type="ARBA" id="ARBA00022898"/>
    </source>
</evidence>
<keyword evidence="11" id="KW-1185">Reference proteome</keyword>
<evidence type="ECO:0000259" key="9">
    <source>
        <dbReference type="Pfam" id="PF01619"/>
    </source>
</evidence>
<dbReference type="InterPro" id="IPR000796">
    <property type="entry name" value="Asp_trans"/>
</dbReference>
<feature type="domain" description="Aminotransferase class I/classII large" evidence="8">
    <location>
        <begin position="79"/>
        <end position="442"/>
    </location>
</feature>
<dbReference type="InterPro" id="IPR002872">
    <property type="entry name" value="Proline_DH_dom"/>
</dbReference>
<name>A0A9P9JKN0_9HYPO</name>
<dbReference type="EMBL" id="JAGMUV010000002">
    <property type="protein sequence ID" value="KAH7169982.1"/>
    <property type="molecule type" value="Genomic_DNA"/>
</dbReference>
<dbReference type="InterPro" id="IPR015422">
    <property type="entry name" value="PyrdxlP-dep_Trfase_small"/>
</dbReference>
<evidence type="ECO:0000256" key="5">
    <source>
        <dbReference type="ARBA" id="ARBA00022679"/>
    </source>
</evidence>
<dbReference type="SUPFAM" id="SSF51730">
    <property type="entry name" value="FAD-linked oxidoreductase"/>
    <property type="match status" value="1"/>
</dbReference>
<dbReference type="GO" id="GO:0016491">
    <property type="term" value="F:oxidoreductase activity"/>
    <property type="evidence" value="ECO:0007669"/>
    <property type="project" value="UniProtKB-KW"/>
</dbReference>
<dbReference type="Gene3D" id="3.40.640.10">
    <property type="entry name" value="Type I PLP-dependent aspartate aminotransferase-like (Major domain)"/>
    <property type="match status" value="1"/>
</dbReference>
<comment type="similarity">
    <text evidence="2">Belongs to the class-I pyridoxal-phosphate-dependent aminotransferase family.</text>
</comment>
<evidence type="ECO:0000313" key="11">
    <source>
        <dbReference type="Proteomes" id="UP000738349"/>
    </source>
</evidence>
<gene>
    <name evidence="10" type="ORF">EDB81DRAFT_708088</name>
</gene>
<keyword evidence="7" id="KW-0560">Oxidoreductase</keyword>
<keyword evidence="5 10" id="KW-0808">Transferase</keyword>
<evidence type="ECO:0000256" key="4">
    <source>
        <dbReference type="ARBA" id="ARBA00022576"/>
    </source>
</evidence>
<dbReference type="Pfam" id="PF00155">
    <property type="entry name" value="Aminotran_1_2"/>
    <property type="match status" value="1"/>
</dbReference>
<dbReference type="GO" id="GO:0004069">
    <property type="term" value="F:L-aspartate:2-oxoglutarate aminotransferase activity"/>
    <property type="evidence" value="ECO:0007669"/>
    <property type="project" value="TreeGrafter"/>
</dbReference>
<evidence type="ECO:0000313" key="10">
    <source>
        <dbReference type="EMBL" id="KAH7169982.1"/>
    </source>
</evidence>
<evidence type="ECO:0000256" key="3">
    <source>
        <dbReference type="ARBA" id="ARBA00011738"/>
    </source>
</evidence>
<dbReference type="PROSITE" id="PS00105">
    <property type="entry name" value="AA_TRANSFER_CLASS_1"/>
    <property type="match status" value="1"/>
</dbReference>
<evidence type="ECO:0000256" key="7">
    <source>
        <dbReference type="ARBA" id="ARBA00023002"/>
    </source>
</evidence>
<reference evidence="10" key="1">
    <citation type="journal article" date="2021" name="Nat. Commun.">
        <title>Genetic determinants of endophytism in the Arabidopsis root mycobiome.</title>
        <authorList>
            <person name="Mesny F."/>
            <person name="Miyauchi S."/>
            <person name="Thiergart T."/>
            <person name="Pickel B."/>
            <person name="Atanasova L."/>
            <person name="Karlsson M."/>
            <person name="Huettel B."/>
            <person name="Barry K.W."/>
            <person name="Haridas S."/>
            <person name="Chen C."/>
            <person name="Bauer D."/>
            <person name="Andreopoulos W."/>
            <person name="Pangilinan J."/>
            <person name="LaButti K."/>
            <person name="Riley R."/>
            <person name="Lipzen A."/>
            <person name="Clum A."/>
            <person name="Drula E."/>
            <person name="Henrissat B."/>
            <person name="Kohler A."/>
            <person name="Grigoriev I.V."/>
            <person name="Martin F.M."/>
            <person name="Hacquard S."/>
        </authorList>
    </citation>
    <scope>NUCLEOTIDE SEQUENCE</scope>
    <source>
        <strain evidence="10">MPI-CAGE-AT-0147</strain>
    </source>
</reference>
<dbReference type="PANTHER" id="PTHR11879">
    <property type="entry name" value="ASPARTATE AMINOTRANSFERASE"/>
    <property type="match status" value="1"/>
</dbReference>
<proteinExistence type="inferred from homology"/>
<comment type="subunit">
    <text evidence="3">Homodimer.</text>
</comment>
<dbReference type="InterPro" id="IPR029041">
    <property type="entry name" value="FAD-linked_oxidoreductase-like"/>
</dbReference>
<dbReference type="PANTHER" id="PTHR11879:SF55">
    <property type="entry name" value="GLUTAMATE OXALOACETATE TRANSAMINASE 1, ISOFORM B"/>
    <property type="match status" value="1"/>
</dbReference>
<sequence>MHLIKYISRVGIHRRMRLVNVGQTALFSTHYASASFVKSKFAAAMSTNSPSSFFSGAKFIPPDPIFEVTKRYLADKDPRKVNLGQGAYRDENGAPWILPSVRAATELIAGCGHEYLPIEGLSTFREEAAKLVFGGTSAWKEDRVATCQSISGTGSLLLAGMALKKAETGITKVFITDPTWSNHDLLFASMGYEVVKIPYFKNGEFDHDSFIEVLKTADNRSAVVLHACAHNPTGCDPTREQWKEISSIIKGNGIFPIFDSAYLGFNSGSFDEDAWIIRYMVEDLGLEAAVCMSFAKSMGLYGERIGLVACVTKSAESARALFSLLQNSQRATVSNPPVYGARLAAAVLGTPEIAKQWAQDLITMSSRILAMRKKLYSELLRLETPGDWSHIVKQNGMFGYTGISTPQIVALEEKHHVYMANTSRISLAGLNDGNVEYFAKVLDEVYRDTKSQQPRRERERLANRARSSVANRRIVRYHWSTGVDGTPLLLVPASAPCQTKSRTAQMVMGSLPRSKVCFTTRPRCRHHNRWTMIAAQADTEKNALRQTRLSSTSRHITAELPSTPEPASPLAALPTSVLWRSIFINSITSKPYLLRPSLWVLSKLSNPGRFMPSIDNNILLKWILKPTFYKQFCAGETGAETQATMKHLKDMGFRGTILTYAKEIVFDHATGSQHGLGVNASDCAETPWCESIEAWRVGTLNTVELLGEGDQLAVKLTGAGALVTKAFCEKRMPPQQMIDAMDEISAKCKQRGAYILVDAESQHFQWGIAMMSIDLMRRYNTDGYAVIYNTYQAYLKSTPDTLAKHLTAAAENNFTLGLKLVRGAYLASDERCLIHDTKENTDDAYNCIAQGALKQQIGDFGAPNGRPFPSVNLLLASHNKESVMTAHHLHQARLQANLPTVPVKFAQLQGMSDEVSFGLLQLKNGPNSAPEVYKCSTWGTLGECLAYLVRRALENRDAASRTRDEYAALKSEAWRRL</sequence>
<dbReference type="Gene3D" id="3.90.1150.10">
    <property type="entry name" value="Aspartate Aminotransferase, domain 1"/>
    <property type="match status" value="1"/>
</dbReference>
<dbReference type="InterPro" id="IPR004839">
    <property type="entry name" value="Aminotransferase_I/II_large"/>
</dbReference>
<dbReference type="GO" id="GO:0030170">
    <property type="term" value="F:pyridoxal phosphate binding"/>
    <property type="evidence" value="ECO:0007669"/>
    <property type="project" value="InterPro"/>
</dbReference>
<organism evidence="10 11">
    <name type="scientific">Dactylonectria macrodidyma</name>
    <dbReference type="NCBI Taxonomy" id="307937"/>
    <lineage>
        <taxon>Eukaryota</taxon>
        <taxon>Fungi</taxon>
        <taxon>Dikarya</taxon>
        <taxon>Ascomycota</taxon>
        <taxon>Pezizomycotina</taxon>
        <taxon>Sordariomycetes</taxon>
        <taxon>Hypocreomycetidae</taxon>
        <taxon>Hypocreales</taxon>
        <taxon>Nectriaceae</taxon>
        <taxon>Dactylonectria</taxon>
    </lineage>
</organism>
<evidence type="ECO:0000256" key="2">
    <source>
        <dbReference type="ARBA" id="ARBA00007441"/>
    </source>
</evidence>
<evidence type="ECO:0000256" key="1">
    <source>
        <dbReference type="ARBA" id="ARBA00001933"/>
    </source>
</evidence>
<keyword evidence="6" id="KW-0663">Pyridoxal phosphate</keyword>
<keyword evidence="4" id="KW-0032">Aminotransferase</keyword>
<protein>
    <submittedName>
        <fullName evidence="10">Pyridoxal phosphate-dependent transferase</fullName>
    </submittedName>
</protein>
<dbReference type="SUPFAM" id="SSF53383">
    <property type="entry name" value="PLP-dependent transferases"/>
    <property type="match status" value="1"/>
</dbReference>
<feature type="non-terminal residue" evidence="10">
    <location>
        <position position="977"/>
    </location>
</feature>
<feature type="domain" description="Proline dehydrogenase" evidence="9">
    <location>
        <begin position="706"/>
        <end position="963"/>
    </location>
</feature>
<accession>A0A9P9JKN0</accession>
<dbReference type="AlphaFoldDB" id="A0A9P9JKN0"/>
<comment type="caution">
    <text evidence="10">The sequence shown here is derived from an EMBL/GenBank/DDBJ whole genome shotgun (WGS) entry which is preliminary data.</text>
</comment>
<dbReference type="InterPro" id="IPR015424">
    <property type="entry name" value="PyrdxlP-dep_Trfase"/>
</dbReference>
<dbReference type="GO" id="GO:0005829">
    <property type="term" value="C:cytosol"/>
    <property type="evidence" value="ECO:0007669"/>
    <property type="project" value="TreeGrafter"/>
</dbReference>
<dbReference type="GO" id="GO:0006532">
    <property type="term" value="P:aspartate biosynthetic process"/>
    <property type="evidence" value="ECO:0007669"/>
    <property type="project" value="TreeGrafter"/>
</dbReference>
<dbReference type="InterPro" id="IPR015421">
    <property type="entry name" value="PyrdxlP-dep_Trfase_major"/>
</dbReference>
<evidence type="ECO:0000259" key="8">
    <source>
        <dbReference type="Pfam" id="PF00155"/>
    </source>
</evidence>
<dbReference type="Proteomes" id="UP000738349">
    <property type="component" value="Unassembled WGS sequence"/>
</dbReference>
<dbReference type="OrthoDB" id="5464at2759"/>